<proteinExistence type="predicted"/>
<keyword evidence="2" id="KW-1185">Reference proteome</keyword>
<sequence length="179" mass="21008">MVDQEASGRNQDGLRFTTMRALLSRRSGSFTRWMKFHQELTVVTERHAGFTKTLSGFSKNATPARSLPLDLRRKMNIFIDRIGICRFSKRLRGTIKTDYVLARARTPYPERSLAHQDRVRFTTTRAPVSRRSDSFPRWMRFYQELIDVTKSYTEFTKTLSCFNQKSRLNPPTKKQMKST</sequence>
<organism evidence="1 2">
    <name type="scientific">Alkalicoccobacillus murimartini</name>
    <dbReference type="NCBI Taxonomy" id="171685"/>
    <lineage>
        <taxon>Bacteria</taxon>
        <taxon>Bacillati</taxon>
        <taxon>Bacillota</taxon>
        <taxon>Bacilli</taxon>
        <taxon>Bacillales</taxon>
        <taxon>Bacillaceae</taxon>
        <taxon>Alkalicoccobacillus</taxon>
    </lineage>
</organism>
<reference evidence="1 2" key="1">
    <citation type="submission" date="2023-07" db="EMBL/GenBank/DDBJ databases">
        <title>Genomic Encyclopedia of Type Strains, Phase IV (KMG-IV): sequencing the most valuable type-strain genomes for metagenomic binning, comparative biology and taxonomic classification.</title>
        <authorList>
            <person name="Goeker M."/>
        </authorList>
    </citation>
    <scope>NUCLEOTIDE SEQUENCE [LARGE SCALE GENOMIC DNA]</scope>
    <source>
        <strain evidence="1 2">DSM 19154</strain>
    </source>
</reference>
<accession>A0ABT9YHN8</accession>
<dbReference type="Proteomes" id="UP001225034">
    <property type="component" value="Unassembled WGS sequence"/>
</dbReference>
<comment type="caution">
    <text evidence="1">The sequence shown here is derived from an EMBL/GenBank/DDBJ whole genome shotgun (WGS) entry which is preliminary data.</text>
</comment>
<dbReference type="EMBL" id="JAUSUA010000002">
    <property type="protein sequence ID" value="MDQ0207118.1"/>
    <property type="molecule type" value="Genomic_DNA"/>
</dbReference>
<gene>
    <name evidence="1" type="ORF">J2S05_001917</name>
</gene>
<name>A0ABT9YHN8_9BACI</name>
<evidence type="ECO:0000313" key="2">
    <source>
        <dbReference type="Proteomes" id="UP001225034"/>
    </source>
</evidence>
<evidence type="ECO:0000313" key="1">
    <source>
        <dbReference type="EMBL" id="MDQ0207118.1"/>
    </source>
</evidence>
<protein>
    <submittedName>
        <fullName evidence="1">Uncharacterized protein</fullName>
    </submittedName>
</protein>